<gene>
    <name evidence="1" type="primary">ORF47500</name>
</gene>
<reference evidence="1" key="1">
    <citation type="submission" date="2014-12" db="EMBL/GenBank/DDBJ databases">
        <title>Insight into the proteome of Arion vulgaris.</title>
        <authorList>
            <person name="Aradska J."/>
            <person name="Bulat T."/>
            <person name="Smidak R."/>
            <person name="Sarate P."/>
            <person name="Gangsoo J."/>
            <person name="Sialana F."/>
            <person name="Bilban M."/>
            <person name="Lubec G."/>
        </authorList>
    </citation>
    <scope>NUCLEOTIDE SEQUENCE</scope>
    <source>
        <tissue evidence="1">Skin</tissue>
    </source>
</reference>
<evidence type="ECO:0000313" key="1">
    <source>
        <dbReference type="EMBL" id="CEK63198.1"/>
    </source>
</evidence>
<feature type="non-terminal residue" evidence="1">
    <location>
        <position position="83"/>
    </location>
</feature>
<dbReference type="AlphaFoldDB" id="A0A0B6Z3Q8"/>
<accession>A0A0B6Z3Q8</accession>
<name>A0A0B6Z3Q8_9EUPU</name>
<proteinExistence type="predicted"/>
<dbReference type="EMBL" id="HACG01016333">
    <property type="protein sequence ID" value="CEK63198.1"/>
    <property type="molecule type" value="Transcribed_RNA"/>
</dbReference>
<protein>
    <submittedName>
        <fullName evidence="1">Uncharacterized protein</fullName>
    </submittedName>
</protein>
<organism evidence="1">
    <name type="scientific">Arion vulgaris</name>
    <dbReference type="NCBI Taxonomy" id="1028688"/>
    <lineage>
        <taxon>Eukaryota</taxon>
        <taxon>Metazoa</taxon>
        <taxon>Spiralia</taxon>
        <taxon>Lophotrochozoa</taxon>
        <taxon>Mollusca</taxon>
        <taxon>Gastropoda</taxon>
        <taxon>Heterobranchia</taxon>
        <taxon>Euthyneura</taxon>
        <taxon>Panpulmonata</taxon>
        <taxon>Eupulmonata</taxon>
        <taxon>Stylommatophora</taxon>
        <taxon>Helicina</taxon>
        <taxon>Arionoidea</taxon>
        <taxon>Arionidae</taxon>
        <taxon>Arion</taxon>
    </lineage>
</organism>
<sequence>MYLVGVPSCVFHISQQNSALYIFISFTRRCHQLVWIGYRYLVDWLTELQVQRRKACRSKKLQEICTQGGAQIGAVLDRYLSFG</sequence>